<dbReference type="InterPro" id="IPR001611">
    <property type="entry name" value="Leu-rich_rpt"/>
</dbReference>
<evidence type="ECO:0000256" key="2">
    <source>
        <dbReference type="ARBA" id="ARBA00022729"/>
    </source>
</evidence>
<dbReference type="InterPro" id="IPR025875">
    <property type="entry name" value="Leu-rich_rpt_4"/>
</dbReference>
<dbReference type="PANTHER" id="PTHR47566">
    <property type="match status" value="1"/>
</dbReference>
<evidence type="ECO:0000313" key="5">
    <source>
        <dbReference type="EMBL" id="QAA82943.1"/>
    </source>
</evidence>
<keyword evidence="1" id="KW-0433">Leucine-rich repeat</keyword>
<sequence length="404" mass="44780">MRTKFLFIFLYIFFGTLFSQTISIPDPNFKLKIIADGVDTNGDGEIQVSEALATTQLDVRSLNNDPNKITNLQGIEYFGNLIELNCSGNLLSTLDVTALTSLQILKAYFNELTSINVTGLVNLENLWVSGNQLPSLDLSTLQNLKWIFCSDNQLTALDLSALQSLETIWADNNQIETLDLLPQTNLGYIIVANNLLDHLDVNHLSDLEILYASNNNIDAIDVSNMPNLQILDVGGNQLEEIDCSSTGVDHLHCDNNPDLISINVQNGVISYSDPDGLDFGFLFYNLPSLESICMDPGEEQALADSGYDPENVVIYTGPNCTLSNTSFNVANTYVYPNPVDSDFNLSAFENITNYFLYDSLGRSITASTDYQFVKAKINSLQSGLYFLKIETLDISSETLRFVKK</sequence>
<dbReference type="KEGG" id="aev:EI546_14995"/>
<dbReference type="InterPro" id="IPR052574">
    <property type="entry name" value="CDIRP"/>
</dbReference>
<dbReference type="PROSITE" id="PS51450">
    <property type="entry name" value="LRR"/>
    <property type="match status" value="1"/>
</dbReference>
<dbReference type="SUPFAM" id="SSF52058">
    <property type="entry name" value="L domain-like"/>
    <property type="match status" value="1"/>
</dbReference>
<name>A0A410G6P9_9FLAO</name>
<dbReference type="InterPro" id="IPR003591">
    <property type="entry name" value="Leu-rich_rpt_typical-subtyp"/>
</dbReference>
<evidence type="ECO:0000313" key="6">
    <source>
        <dbReference type="Proteomes" id="UP000285517"/>
    </source>
</evidence>
<gene>
    <name evidence="5" type="ORF">EI546_14995</name>
</gene>
<keyword evidence="6" id="KW-1185">Reference proteome</keyword>
<keyword evidence="3" id="KW-0677">Repeat</keyword>
<dbReference type="EMBL" id="CP034951">
    <property type="protein sequence ID" value="QAA82943.1"/>
    <property type="molecule type" value="Genomic_DNA"/>
</dbReference>
<dbReference type="OrthoDB" id="8901262at2"/>
<dbReference type="GO" id="GO:0035591">
    <property type="term" value="F:signaling adaptor activity"/>
    <property type="evidence" value="ECO:0007669"/>
    <property type="project" value="TreeGrafter"/>
</dbReference>
<dbReference type="Pfam" id="PF18962">
    <property type="entry name" value="Por_Secre_tail"/>
    <property type="match status" value="1"/>
</dbReference>
<accession>A0A410G6P9</accession>
<dbReference type="PANTHER" id="PTHR47566:SF1">
    <property type="entry name" value="PROTEIN NUD1"/>
    <property type="match status" value="1"/>
</dbReference>
<dbReference type="Proteomes" id="UP000285517">
    <property type="component" value="Chromosome"/>
</dbReference>
<dbReference type="RefSeq" id="WP_128251307.1">
    <property type="nucleotide sequence ID" value="NZ_CP034951.1"/>
</dbReference>
<protein>
    <submittedName>
        <fullName evidence="5">T9SS type A sorting domain-containing protein</fullName>
    </submittedName>
</protein>
<dbReference type="InterPro" id="IPR026444">
    <property type="entry name" value="Secre_tail"/>
</dbReference>
<dbReference type="SMART" id="SM00369">
    <property type="entry name" value="LRR_TYP"/>
    <property type="match status" value="4"/>
</dbReference>
<feature type="domain" description="Secretion system C-terminal sorting" evidence="4">
    <location>
        <begin position="334"/>
        <end position="393"/>
    </location>
</feature>
<evidence type="ECO:0000259" key="4">
    <source>
        <dbReference type="Pfam" id="PF18962"/>
    </source>
</evidence>
<keyword evidence="2" id="KW-0732">Signal</keyword>
<dbReference type="Pfam" id="PF12799">
    <property type="entry name" value="LRR_4"/>
    <property type="match status" value="2"/>
</dbReference>
<proteinExistence type="predicted"/>
<dbReference type="InterPro" id="IPR032675">
    <property type="entry name" value="LRR_dom_sf"/>
</dbReference>
<dbReference type="Gene3D" id="3.80.10.10">
    <property type="entry name" value="Ribonuclease Inhibitor"/>
    <property type="match status" value="1"/>
</dbReference>
<evidence type="ECO:0000256" key="1">
    <source>
        <dbReference type="ARBA" id="ARBA00022614"/>
    </source>
</evidence>
<organism evidence="5 6">
    <name type="scientific">Aequorivita ciconiae</name>
    <dbReference type="NCBI Taxonomy" id="2494375"/>
    <lineage>
        <taxon>Bacteria</taxon>
        <taxon>Pseudomonadati</taxon>
        <taxon>Bacteroidota</taxon>
        <taxon>Flavobacteriia</taxon>
        <taxon>Flavobacteriales</taxon>
        <taxon>Flavobacteriaceae</taxon>
        <taxon>Aequorivita</taxon>
    </lineage>
</organism>
<dbReference type="NCBIfam" id="TIGR04183">
    <property type="entry name" value="Por_Secre_tail"/>
    <property type="match status" value="1"/>
</dbReference>
<evidence type="ECO:0000256" key="3">
    <source>
        <dbReference type="ARBA" id="ARBA00022737"/>
    </source>
</evidence>
<dbReference type="SMART" id="SM00365">
    <property type="entry name" value="LRR_SD22"/>
    <property type="match status" value="5"/>
</dbReference>
<dbReference type="AlphaFoldDB" id="A0A410G6P9"/>
<reference evidence="5 6" key="1">
    <citation type="submission" date="2019-01" db="EMBL/GenBank/DDBJ databases">
        <title>Complete genome sequencing of Aequorivita sp. H23M31.</title>
        <authorList>
            <person name="Bae J.-W."/>
        </authorList>
    </citation>
    <scope>NUCLEOTIDE SEQUENCE [LARGE SCALE GENOMIC DNA]</scope>
    <source>
        <strain evidence="5 6">H23M31</strain>
    </source>
</reference>